<dbReference type="OrthoDB" id="10478816at2759"/>
<evidence type="ECO:0000313" key="3">
    <source>
        <dbReference type="Proteomes" id="UP000192257"/>
    </source>
</evidence>
<organism evidence="2 3">
    <name type="scientific">Trypanosoma theileri</name>
    <dbReference type="NCBI Taxonomy" id="67003"/>
    <lineage>
        <taxon>Eukaryota</taxon>
        <taxon>Discoba</taxon>
        <taxon>Euglenozoa</taxon>
        <taxon>Kinetoplastea</taxon>
        <taxon>Metakinetoplastina</taxon>
        <taxon>Trypanosomatida</taxon>
        <taxon>Trypanosomatidae</taxon>
        <taxon>Trypanosoma</taxon>
    </lineage>
</organism>
<feature type="compositionally biased region" description="Low complexity" evidence="1">
    <location>
        <begin position="212"/>
        <end position="235"/>
    </location>
</feature>
<name>A0A1X0NNY1_9TRYP</name>
<accession>A0A1X0NNY1</accession>
<sequence>MLNEDCITARSATPYCKIPVDSLDRRCCFCLCSAHSQSQNSSEAPNVFSPQTTAGFTTSQDTQTQSEWSQFDECRYSVPPTVGCRCSCGDASTLTNSLCLTPMQEYEFGPSGTELVREQNEMSQHKSTFHPSLSFSSPFLSSEFRVNATSSAPVILCEELSLSREPLYISAPMWSSLGATAFCCNSQDSRSNARKVGLPKYNEEKREPLVSNTTTSTTNTTATAHNNNKNNNNNAGSSVAPLNSPVMLVTLQENRYRREWVGARRVEPAVTVADVLYDKVGATCKKESLGCYGLHNMTTPFLQSGPKLDTSPDVSLSSFSHTCRDSIMEPLPEGNKRSNREDWLDQGSFWAARRDAQKFALSYILERFSDDVMPLEGN</sequence>
<dbReference type="AlphaFoldDB" id="A0A1X0NNY1"/>
<dbReference type="GeneID" id="39988562"/>
<reference evidence="2 3" key="1">
    <citation type="submission" date="2017-03" db="EMBL/GenBank/DDBJ databases">
        <title>An alternative strategy for trypanosome survival in the mammalian bloodstream revealed through genome and transcriptome analysis of the ubiquitous bovine parasite Trypanosoma (Megatrypanum) theileri.</title>
        <authorList>
            <person name="Kelly S."/>
            <person name="Ivens A."/>
            <person name="Mott A."/>
            <person name="O'Neill E."/>
            <person name="Emms D."/>
            <person name="Macleod O."/>
            <person name="Voorheis P."/>
            <person name="Matthews J."/>
            <person name="Matthews K."/>
            <person name="Carrington M."/>
        </authorList>
    </citation>
    <scope>NUCLEOTIDE SEQUENCE [LARGE SCALE GENOMIC DNA]</scope>
    <source>
        <strain evidence="2">Edinburgh</strain>
    </source>
</reference>
<comment type="caution">
    <text evidence="2">The sequence shown here is derived from an EMBL/GenBank/DDBJ whole genome shotgun (WGS) entry which is preliminary data.</text>
</comment>
<proteinExistence type="predicted"/>
<evidence type="ECO:0000256" key="1">
    <source>
        <dbReference type="SAM" id="MobiDB-lite"/>
    </source>
</evidence>
<dbReference type="VEuPathDB" id="TriTrypDB:TM35_000321550"/>
<evidence type="ECO:0000313" key="2">
    <source>
        <dbReference type="EMBL" id="ORC85840.1"/>
    </source>
</evidence>
<gene>
    <name evidence="2" type="ORF">TM35_000321550</name>
</gene>
<keyword evidence="3" id="KW-1185">Reference proteome</keyword>
<feature type="region of interest" description="Disordered" evidence="1">
    <location>
        <begin position="207"/>
        <end position="241"/>
    </location>
</feature>
<dbReference type="RefSeq" id="XP_028879906.1">
    <property type="nucleotide sequence ID" value="XM_029028782.1"/>
</dbReference>
<dbReference type="Proteomes" id="UP000192257">
    <property type="component" value="Unassembled WGS sequence"/>
</dbReference>
<protein>
    <submittedName>
        <fullName evidence="2">Uncharacterized protein</fullName>
    </submittedName>
</protein>
<dbReference type="EMBL" id="NBCO01000032">
    <property type="protein sequence ID" value="ORC85840.1"/>
    <property type="molecule type" value="Genomic_DNA"/>
</dbReference>
<feature type="region of interest" description="Disordered" evidence="1">
    <location>
        <begin position="39"/>
        <end position="62"/>
    </location>
</feature>